<evidence type="ECO:0000256" key="4">
    <source>
        <dbReference type="PIRSR" id="PIRSR001434-2"/>
    </source>
</evidence>
<dbReference type="Gene3D" id="3.40.640.10">
    <property type="entry name" value="Type I PLP-dependent aspartate aminotransferase-like (Major domain)"/>
    <property type="match status" value="1"/>
</dbReference>
<proteinExistence type="inferred from homology"/>
<dbReference type="EMBL" id="ACJM01000024">
    <property type="protein sequence ID" value="EEG76165.1"/>
    <property type="molecule type" value="Genomic_DNA"/>
</dbReference>
<keyword evidence="6" id="KW-0808">Transferase</keyword>
<sequence>MEKKCFGSGAGTGQKLATRLVQSGVRFDQATGAVSVPIYQSATYRHPAPGETTGFDYTRINNPTREALEESFAALEGAKTAFSFASGMAAITAVMMLLEAGDHVILGEEIYGGTYKLMDWILSKYNISTSYVDVGDSAALEAAILPNTRAVLLESPSNPLLRSADIAAVAKLCKSHRVLTVVDNTLMTPYLQRPLELGADLVVYSATKFLGGHNDLLAGLVATNNQRLAGDLAVIQQGAGFVLSPQESWLLLRGMKTLAVRMDRQQENACRLAEWLNGHREVETVYFPGYNEVEVPGQADGPGAMISFSLKDAALAKEVVNRLQVITFAESLGGVESLITYPYLQTHADMPPETRQRLGIHERLLRLSVGIEDISDLQADLEQALTRK</sequence>
<dbReference type="GO" id="GO:0030170">
    <property type="term" value="F:pyridoxal phosphate binding"/>
    <property type="evidence" value="ECO:0007669"/>
    <property type="project" value="InterPro"/>
</dbReference>
<dbReference type="eggNOG" id="COG0626">
    <property type="taxonomic scope" value="Bacteria"/>
</dbReference>
<dbReference type="GO" id="GO:0016846">
    <property type="term" value="F:carbon-sulfur lyase activity"/>
    <property type="evidence" value="ECO:0007669"/>
    <property type="project" value="TreeGrafter"/>
</dbReference>
<dbReference type="PANTHER" id="PTHR11808">
    <property type="entry name" value="TRANS-SULFURATION ENZYME FAMILY MEMBER"/>
    <property type="match status" value="1"/>
</dbReference>
<dbReference type="InterPro" id="IPR015421">
    <property type="entry name" value="PyrdxlP-dep_Trfase_major"/>
</dbReference>
<dbReference type="SUPFAM" id="SSF53383">
    <property type="entry name" value="PLP-dependent transferases"/>
    <property type="match status" value="1"/>
</dbReference>
<dbReference type="CDD" id="cd00614">
    <property type="entry name" value="CGS_like"/>
    <property type="match status" value="1"/>
</dbReference>
<dbReference type="STRING" id="555088.DealDRAFT_3007"/>
<dbReference type="EC" id="2.5.1.48" evidence="6"/>
<keyword evidence="7" id="KW-1185">Reference proteome</keyword>
<organism evidence="6 7">
    <name type="scientific">Dethiobacter alkaliphilus AHT 1</name>
    <dbReference type="NCBI Taxonomy" id="555088"/>
    <lineage>
        <taxon>Bacteria</taxon>
        <taxon>Bacillati</taxon>
        <taxon>Bacillota</taxon>
        <taxon>Dethiobacteria</taxon>
        <taxon>Dethiobacterales</taxon>
        <taxon>Dethiobacteraceae</taxon>
        <taxon>Dethiobacter</taxon>
    </lineage>
</organism>
<evidence type="ECO:0000256" key="5">
    <source>
        <dbReference type="RuleBase" id="RU362118"/>
    </source>
</evidence>
<dbReference type="FunFam" id="3.90.1150.10:FF:000070">
    <property type="entry name" value="Putative cystathionine gamma-synthase"/>
    <property type="match status" value="1"/>
</dbReference>
<gene>
    <name evidence="6" type="ORF">DealDRAFT_3007</name>
</gene>
<evidence type="ECO:0000313" key="7">
    <source>
        <dbReference type="Proteomes" id="UP000006443"/>
    </source>
</evidence>
<keyword evidence="3 4" id="KW-0663">Pyridoxal phosphate</keyword>
<dbReference type="Gene3D" id="3.90.1150.10">
    <property type="entry name" value="Aspartate Aminotransferase, domain 1"/>
    <property type="match status" value="1"/>
</dbReference>
<dbReference type="Pfam" id="PF01053">
    <property type="entry name" value="Cys_Met_Meta_PP"/>
    <property type="match status" value="1"/>
</dbReference>
<comment type="similarity">
    <text evidence="2 5">Belongs to the trans-sulfuration enzymes family.</text>
</comment>
<dbReference type="GO" id="GO:0003962">
    <property type="term" value="F:cystathionine gamma-synthase activity"/>
    <property type="evidence" value="ECO:0007669"/>
    <property type="project" value="UniProtKB-EC"/>
</dbReference>
<dbReference type="AlphaFoldDB" id="C0GKJ8"/>
<evidence type="ECO:0000256" key="2">
    <source>
        <dbReference type="ARBA" id="ARBA00009077"/>
    </source>
</evidence>
<evidence type="ECO:0000256" key="3">
    <source>
        <dbReference type="ARBA" id="ARBA00022898"/>
    </source>
</evidence>
<dbReference type="InterPro" id="IPR015422">
    <property type="entry name" value="PyrdxlP-dep_Trfase_small"/>
</dbReference>
<dbReference type="PANTHER" id="PTHR11808:SF90">
    <property type="entry name" value="CYSTATHIONINE GAMMA-SYNTHASE"/>
    <property type="match status" value="1"/>
</dbReference>
<comment type="caution">
    <text evidence="6">The sequence shown here is derived from an EMBL/GenBank/DDBJ whole genome shotgun (WGS) entry which is preliminary data.</text>
</comment>
<dbReference type="InterPro" id="IPR000277">
    <property type="entry name" value="Cys/Met-Metab_PyrdxlP-dep_enz"/>
</dbReference>
<evidence type="ECO:0000256" key="1">
    <source>
        <dbReference type="ARBA" id="ARBA00001933"/>
    </source>
</evidence>
<dbReference type="InterPro" id="IPR015424">
    <property type="entry name" value="PyrdxlP-dep_Trfase"/>
</dbReference>
<dbReference type="RefSeq" id="WP_008518974.1">
    <property type="nucleotide sequence ID" value="NZ_ACJM01000024.1"/>
</dbReference>
<evidence type="ECO:0000313" key="6">
    <source>
        <dbReference type="EMBL" id="EEG76165.1"/>
    </source>
</evidence>
<name>C0GKJ8_DETAL</name>
<dbReference type="GO" id="GO:0019346">
    <property type="term" value="P:transsulfuration"/>
    <property type="evidence" value="ECO:0007669"/>
    <property type="project" value="InterPro"/>
</dbReference>
<comment type="cofactor">
    <cofactor evidence="1 5">
        <name>pyridoxal 5'-phosphate</name>
        <dbReference type="ChEBI" id="CHEBI:597326"/>
    </cofactor>
</comment>
<dbReference type="OrthoDB" id="9780685at2"/>
<dbReference type="PROSITE" id="PS00868">
    <property type="entry name" value="CYS_MET_METAB_PP"/>
    <property type="match status" value="1"/>
</dbReference>
<protein>
    <submittedName>
        <fullName evidence="6">Cystathionine gamma-synthase</fullName>
        <ecNumber evidence="6">2.5.1.48</ecNumber>
    </submittedName>
</protein>
<feature type="modified residue" description="N6-(pyridoxal phosphate)lysine" evidence="4">
    <location>
        <position position="208"/>
    </location>
</feature>
<dbReference type="Proteomes" id="UP000006443">
    <property type="component" value="Unassembled WGS sequence"/>
</dbReference>
<accession>C0GKJ8</accession>
<dbReference type="PIRSF" id="PIRSF001434">
    <property type="entry name" value="CGS"/>
    <property type="match status" value="1"/>
</dbReference>
<reference evidence="6 7" key="1">
    <citation type="submission" date="2009-02" db="EMBL/GenBank/DDBJ databases">
        <title>Sequencing of the draft genome and assembly of Dethiobacter alkaliphilus AHT 1.</title>
        <authorList>
            <consortium name="US DOE Joint Genome Institute (JGI-PGF)"/>
            <person name="Lucas S."/>
            <person name="Copeland A."/>
            <person name="Lapidus A."/>
            <person name="Glavina del Rio T."/>
            <person name="Dalin E."/>
            <person name="Tice H."/>
            <person name="Bruce D."/>
            <person name="Goodwin L."/>
            <person name="Pitluck S."/>
            <person name="Larimer F."/>
            <person name="Land M.L."/>
            <person name="Hauser L."/>
            <person name="Muyzer G."/>
        </authorList>
    </citation>
    <scope>NUCLEOTIDE SEQUENCE [LARGE SCALE GENOMIC DNA]</scope>
    <source>
        <strain evidence="6 7">AHT 1</strain>
    </source>
</reference>
<dbReference type="FunFam" id="3.40.640.10:FF:000009">
    <property type="entry name" value="Cystathionine gamma-synthase homolog"/>
    <property type="match status" value="1"/>
</dbReference>
<dbReference type="InterPro" id="IPR054542">
    <property type="entry name" value="Cys_met_metab_PP"/>
</dbReference>
<dbReference type="GO" id="GO:0005737">
    <property type="term" value="C:cytoplasm"/>
    <property type="evidence" value="ECO:0007669"/>
    <property type="project" value="TreeGrafter"/>
</dbReference>